<evidence type="ECO:0000313" key="1">
    <source>
        <dbReference type="EMBL" id="CAK0832853.1"/>
    </source>
</evidence>
<proteinExistence type="predicted"/>
<sequence>MRKRDKCNIWRCKHTCVATGSFWPRQWLIDTGVAEDGFVCQRCDAGVPIAPFRMRWLCSGSADVGACVDARDLEDATARGHESVLRCWRRGLVPASLTQSRTPPVADEF</sequence>
<dbReference type="EMBL" id="CAUYUJ010011899">
    <property type="protein sequence ID" value="CAK0832853.1"/>
    <property type="molecule type" value="Genomic_DNA"/>
</dbReference>
<evidence type="ECO:0000313" key="2">
    <source>
        <dbReference type="Proteomes" id="UP001189429"/>
    </source>
</evidence>
<name>A0ABN9SM29_9DINO</name>
<protein>
    <submittedName>
        <fullName evidence="1">Uncharacterized protein</fullName>
    </submittedName>
</protein>
<reference evidence="1" key="1">
    <citation type="submission" date="2023-10" db="EMBL/GenBank/DDBJ databases">
        <authorList>
            <person name="Chen Y."/>
            <person name="Shah S."/>
            <person name="Dougan E. K."/>
            <person name="Thang M."/>
            <person name="Chan C."/>
        </authorList>
    </citation>
    <scope>NUCLEOTIDE SEQUENCE [LARGE SCALE GENOMIC DNA]</scope>
</reference>
<keyword evidence="2" id="KW-1185">Reference proteome</keyword>
<gene>
    <name evidence="1" type="ORF">PCOR1329_LOCUS30731</name>
</gene>
<comment type="caution">
    <text evidence="1">The sequence shown here is derived from an EMBL/GenBank/DDBJ whole genome shotgun (WGS) entry which is preliminary data.</text>
</comment>
<dbReference type="Proteomes" id="UP001189429">
    <property type="component" value="Unassembled WGS sequence"/>
</dbReference>
<accession>A0ABN9SM29</accession>
<organism evidence="1 2">
    <name type="scientific">Prorocentrum cordatum</name>
    <dbReference type="NCBI Taxonomy" id="2364126"/>
    <lineage>
        <taxon>Eukaryota</taxon>
        <taxon>Sar</taxon>
        <taxon>Alveolata</taxon>
        <taxon>Dinophyceae</taxon>
        <taxon>Prorocentrales</taxon>
        <taxon>Prorocentraceae</taxon>
        <taxon>Prorocentrum</taxon>
    </lineage>
</organism>